<evidence type="ECO:0000256" key="7">
    <source>
        <dbReference type="PIRSR" id="PIRSR004762-1"/>
    </source>
</evidence>
<accession>A0A1F4U8A7</accession>
<feature type="binding site" evidence="8">
    <location>
        <position position="230"/>
    </location>
    <ligand>
        <name>S-adenosyl-L-methionine</name>
        <dbReference type="ChEBI" id="CHEBI:59789"/>
    </ligand>
</feature>
<dbReference type="SMART" id="SM00729">
    <property type="entry name" value="Elp3"/>
    <property type="match status" value="1"/>
</dbReference>
<feature type="binding site" evidence="7">
    <location>
        <position position="64"/>
    </location>
    <ligand>
        <name>[4Fe-4S] cluster</name>
        <dbReference type="ChEBI" id="CHEBI:49883"/>
        <note>4Fe-4S-S-AdoMet</note>
    </ligand>
</feature>
<dbReference type="SFLD" id="SFLDG01280">
    <property type="entry name" value="HydE/PylB-like"/>
    <property type="match status" value="1"/>
</dbReference>
<organism evidence="10 11">
    <name type="scientific">candidate division WOR-1 bacterium RIFOXYC2_FULL_46_14</name>
    <dbReference type="NCBI Taxonomy" id="1802587"/>
    <lineage>
        <taxon>Bacteria</taxon>
        <taxon>Bacillati</taxon>
        <taxon>Saganbacteria</taxon>
    </lineage>
</organism>
<dbReference type="PANTHER" id="PTHR43726:SF1">
    <property type="entry name" value="BIOTIN SYNTHASE"/>
    <property type="match status" value="1"/>
</dbReference>
<dbReference type="InterPro" id="IPR013785">
    <property type="entry name" value="Aldolase_TIM"/>
</dbReference>
<dbReference type="GO" id="GO:0042364">
    <property type="term" value="P:water-soluble vitamin biosynthetic process"/>
    <property type="evidence" value="ECO:0007669"/>
    <property type="project" value="UniProtKB-ARBA"/>
</dbReference>
<evidence type="ECO:0000256" key="3">
    <source>
        <dbReference type="ARBA" id="ARBA00022723"/>
    </source>
</evidence>
<evidence type="ECO:0000256" key="5">
    <source>
        <dbReference type="ARBA" id="ARBA00023014"/>
    </source>
</evidence>
<dbReference type="SMART" id="SM00876">
    <property type="entry name" value="BATS"/>
    <property type="match status" value="1"/>
</dbReference>
<gene>
    <name evidence="10" type="ORF">A2438_01075</name>
</gene>
<dbReference type="PANTHER" id="PTHR43726">
    <property type="entry name" value="3-METHYLORNITHINE SYNTHASE"/>
    <property type="match status" value="1"/>
</dbReference>
<feature type="binding site" evidence="7">
    <location>
        <position position="60"/>
    </location>
    <ligand>
        <name>[4Fe-4S] cluster</name>
        <dbReference type="ChEBI" id="CHEBI:49883"/>
        <note>4Fe-4S-S-AdoMet</note>
    </ligand>
</feature>
<dbReference type="EMBL" id="MEUJ01000002">
    <property type="protein sequence ID" value="OGC41080.1"/>
    <property type="molecule type" value="Genomic_DNA"/>
</dbReference>
<evidence type="ECO:0000256" key="8">
    <source>
        <dbReference type="PIRSR" id="PIRSR004762-2"/>
    </source>
</evidence>
<evidence type="ECO:0000256" key="1">
    <source>
        <dbReference type="ARBA" id="ARBA00022485"/>
    </source>
</evidence>
<feature type="domain" description="Radical SAM core" evidence="9">
    <location>
        <begin position="46"/>
        <end position="272"/>
    </location>
</feature>
<dbReference type="PIRSF" id="PIRSF004762">
    <property type="entry name" value="CHP00423"/>
    <property type="match status" value="1"/>
</dbReference>
<dbReference type="SUPFAM" id="SSF102114">
    <property type="entry name" value="Radical SAM enzymes"/>
    <property type="match status" value="1"/>
</dbReference>
<evidence type="ECO:0000256" key="6">
    <source>
        <dbReference type="ARBA" id="ARBA00034078"/>
    </source>
</evidence>
<comment type="cofactor">
    <cofactor evidence="7">
        <name>[4Fe-4S] cluster</name>
        <dbReference type="ChEBI" id="CHEBI:49883"/>
    </cofactor>
    <text evidence="7">Binds 1 [4Fe-4S] cluster. The cluster is coordinated with 3 cysteines and an exchangeable S-adenosyl-L-methionine.</text>
</comment>
<dbReference type="InterPro" id="IPR034422">
    <property type="entry name" value="HydE/PylB-like"/>
</dbReference>
<dbReference type="Pfam" id="PF06968">
    <property type="entry name" value="BATS"/>
    <property type="match status" value="1"/>
</dbReference>
<keyword evidence="2 7" id="KW-0949">S-adenosyl-L-methionine</keyword>
<keyword evidence="3" id="KW-0479">Metal-binding</keyword>
<sequence length="342" mass="37898">MIFDKVLEGGKVTDSDLLYLLEIKNKETLELLYKTANFLRQKHLKNSCCVHGIIEFSNYCSQSCSYCGISTHNKDLGRYRMTKEEIYDAADQAINKYGFQALVLQSGEDKSYSIDDLCEIVSTIKSKWPCLIFISFGEVGVEGLRKLYKAGARGLLMRFESSNPRIYGELHPGRGLKSRIEHLEAAFQLGYLIITGGLIGLPGQTVQDLLNDILLTRRLKTEMYTFGPFLPHPKTPLAGMPPPPTKDVLKVLAVSRIADPVNAKILVTTGFETLESKARELGLMAGANSVMLNVTPEKFAKNYAIYPNRAHAGEGIQEQIDSTLALLYSIGRAPTDLGALLK</sequence>
<name>A0A1F4U8A7_UNCSA</name>
<feature type="binding site" evidence="8">
    <location>
        <position position="160"/>
    </location>
    <ligand>
        <name>S-adenosyl-L-methionine</name>
        <dbReference type="ChEBI" id="CHEBI:59789"/>
    </ligand>
</feature>
<evidence type="ECO:0000256" key="4">
    <source>
        <dbReference type="ARBA" id="ARBA00023004"/>
    </source>
</evidence>
<dbReference type="GO" id="GO:0044272">
    <property type="term" value="P:sulfur compound biosynthetic process"/>
    <property type="evidence" value="ECO:0007669"/>
    <property type="project" value="UniProtKB-ARBA"/>
</dbReference>
<dbReference type="InterPro" id="IPR007197">
    <property type="entry name" value="rSAM"/>
</dbReference>
<dbReference type="GO" id="GO:0016740">
    <property type="term" value="F:transferase activity"/>
    <property type="evidence" value="ECO:0007669"/>
    <property type="project" value="TreeGrafter"/>
</dbReference>
<dbReference type="InterPro" id="IPR010722">
    <property type="entry name" value="BATS_dom"/>
</dbReference>
<dbReference type="InterPro" id="IPR058240">
    <property type="entry name" value="rSAM_sf"/>
</dbReference>
<reference evidence="10 11" key="1">
    <citation type="journal article" date="2016" name="Nat. Commun.">
        <title>Thousands of microbial genomes shed light on interconnected biogeochemical processes in an aquifer system.</title>
        <authorList>
            <person name="Anantharaman K."/>
            <person name="Brown C.T."/>
            <person name="Hug L.A."/>
            <person name="Sharon I."/>
            <person name="Castelle C.J."/>
            <person name="Probst A.J."/>
            <person name="Thomas B.C."/>
            <person name="Singh A."/>
            <person name="Wilkins M.J."/>
            <person name="Karaoz U."/>
            <person name="Brodie E.L."/>
            <person name="Williams K.H."/>
            <person name="Hubbard S.S."/>
            <person name="Banfield J.F."/>
        </authorList>
    </citation>
    <scope>NUCLEOTIDE SEQUENCE [LARGE SCALE GENOMIC DNA]</scope>
</reference>
<feature type="binding site" evidence="7">
    <location>
        <position position="67"/>
    </location>
    <ligand>
        <name>[4Fe-4S] cluster</name>
        <dbReference type="ChEBI" id="CHEBI:49883"/>
        <note>4Fe-4S-S-AdoMet</note>
    </ligand>
</feature>
<evidence type="ECO:0000313" key="10">
    <source>
        <dbReference type="EMBL" id="OGC41080.1"/>
    </source>
</evidence>
<evidence type="ECO:0000256" key="2">
    <source>
        <dbReference type="ARBA" id="ARBA00022691"/>
    </source>
</evidence>
<dbReference type="Gene3D" id="3.20.20.70">
    <property type="entry name" value="Aldolase class I"/>
    <property type="match status" value="1"/>
</dbReference>
<dbReference type="SFLD" id="SFLDS00029">
    <property type="entry name" value="Radical_SAM"/>
    <property type="match status" value="1"/>
</dbReference>
<keyword evidence="4 7" id="KW-0408">Iron</keyword>
<feature type="binding site" evidence="8">
    <location>
        <position position="135"/>
    </location>
    <ligand>
        <name>(3R)-3-methyl-D-ornithine</name>
        <dbReference type="ChEBI" id="CHEBI:64642"/>
    </ligand>
</feature>
<dbReference type="PROSITE" id="PS51918">
    <property type="entry name" value="RADICAL_SAM"/>
    <property type="match status" value="1"/>
</dbReference>
<evidence type="ECO:0000259" key="9">
    <source>
        <dbReference type="PROSITE" id="PS51918"/>
    </source>
</evidence>
<keyword evidence="5 7" id="KW-0411">Iron-sulfur</keyword>
<feature type="binding site" evidence="8">
    <location>
        <position position="179"/>
    </location>
    <ligand>
        <name>S-adenosyl-L-methionine</name>
        <dbReference type="ChEBI" id="CHEBI:59789"/>
    </ligand>
</feature>
<comment type="caution">
    <text evidence="10">The sequence shown here is derived from an EMBL/GenBank/DDBJ whole genome shotgun (WGS) entry which is preliminary data.</text>
</comment>
<keyword evidence="1 7" id="KW-0004">4Fe-4S</keyword>
<dbReference type="AlphaFoldDB" id="A0A1F4U8A7"/>
<evidence type="ECO:0000313" key="11">
    <source>
        <dbReference type="Proteomes" id="UP000179242"/>
    </source>
</evidence>
<protein>
    <recommendedName>
        <fullName evidence="9">Radical SAM core domain-containing protein</fullName>
    </recommendedName>
</protein>
<dbReference type="GO" id="GO:0046872">
    <property type="term" value="F:metal ion binding"/>
    <property type="evidence" value="ECO:0007669"/>
    <property type="project" value="UniProtKB-KW"/>
</dbReference>
<dbReference type="CDD" id="cd01335">
    <property type="entry name" value="Radical_SAM"/>
    <property type="match status" value="1"/>
</dbReference>
<dbReference type="InterPro" id="IPR006638">
    <property type="entry name" value="Elp3/MiaA/NifB-like_rSAM"/>
</dbReference>
<dbReference type="SFLD" id="SFLDG01060">
    <property type="entry name" value="BATS_domain_containing"/>
    <property type="match status" value="1"/>
</dbReference>
<dbReference type="GO" id="GO:0051539">
    <property type="term" value="F:4 iron, 4 sulfur cluster binding"/>
    <property type="evidence" value="ECO:0007669"/>
    <property type="project" value="UniProtKB-KW"/>
</dbReference>
<comment type="cofactor">
    <cofactor evidence="6">
        <name>[2Fe-2S] cluster</name>
        <dbReference type="ChEBI" id="CHEBI:190135"/>
    </cofactor>
</comment>
<dbReference type="SFLD" id="SFLDG01082">
    <property type="entry name" value="B12-binding_domain_containing"/>
    <property type="match status" value="1"/>
</dbReference>
<proteinExistence type="predicted"/>
<dbReference type="Proteomes" id="UP000179242">
    <property type="component" value="Unassembled WGS sequence"/>
</dbReference>
<dbReference type="Pfam" id="PF04055">
    <property type="entry name" value="Radical_SAM"/>
    <property type="match status" value="1"/>
</dbReference>